<organism evidence="1 2">
    <name type="scientific">Acer negundo</name>
    <name type="common">Box elder</name>
    <dbReference type="NCBI Taxonomy" id="4023"/>
    <lineage>
        <taxon>Eukaryota</taxon>
        <taxon>Viridiplantae</taxon>
        <taxon>Streptophyta</taxon>
        <taxon>Embryophyta</taxon>
        <taxon>Tracheophyta</taxon>
        <taxon>Spermatophyta</taxon>
        <taxon>Magnoliopsida</taxon>
        <taxon>eudicotyledons</taxon>
        <taxon>Gunneridae</taxon>
        <taxon>Pentapetalae</taxon>
        <taxon>rosids</taxon>
        <taxon>malvids</taxon>
        <taxon>Sapindales</taxon>
        <taxon>Sapindaceae</taxon>
        <taxon>Hippocastanoideae</taxon>
        <taxon>Acereae</taxon>
        <taxon>Acer</taxon>
    </lineage>
</organism>
<protein>
    <submittedName>
        <fullName evidence="1">Uncharacterized protein</fullName>
    </submittedName>
</protein>
<sequence length="243" mass="26976">MFLDLHQNVKQASWASWQEKQSEESKSCEQRWSVQRLSPDGMATMRVGEKGVRLKRSGDKGKSVRILKTKKKARLGIIQNAKLGLQKKGRNVRVSARSSELTTSSSDDCHYRNNFLNSVKVVGECSKKGGNEDGIQVVVDIGRVEVCRGVTQQPGPADEFSESELLRAIIETENVGTIREALHADEDLVQDSFNSDDMIQIAVVVEAESARLKTSRKSGGVFEATPIRHSMHTRNSKPRLPSV</sequence>
<evidence type="ECO:0000313" key="2">
    <source>
        <dbReference type="Proteomes" id="UP001064489"/>
    </source>
</evidence>
<proteinExistence type="predicted"/>
<dbReference type="AlphaFoldDB" id="A0AAD5IKD3"/>
<comment type="caution">
    <text evidence="1">The sequence shown here is derived from an EMBL/GenBank/DDBJ whole genome shotgun (WGS) entry which is preliminary data.</text>
</comment>
<name>A0AAD5IKD3_ACENE</name>
<accession>A0AAD5IKD3</accession>
<reference evidence="1" key="2">
    <citation type="submission" date="2023-02" db="EMBL/GenBank/DDBJ databases">
        <authorList>
            <person name="Swenson N.G."/>
            <person name="Wegrzyn J.L."/>
            <person name="Mcevoy S.L."/>
        </authorList>
    </citation>
    <scope>NUCLEOTIDE SEQUENCE</scope>
    <source>
        <strain evidence="1">91603</strain>
        <tissue evidence="1">Leaf</tissue>
    </source>
</reference>
<reference evidence="1" key="1">
    <citation type="journal article" date="2022" name="Plant J.">
        <title>Strategies of tolerance reflected in two North American maple genomes.</title>
        <authorList>
            <person name="McEvoy S.L."/>
            <person name="Sezen U.U."/>
            <person name="Trouern-Trend A."/>
            <person name="McMahon S.M."/>
            <person name="Schaberg P.G."/>
            <person name="Yang J."/>
            <person name="Wegrzyn J.L."/>
            <person name="Swenson N.G."/>
        </authorList>
    </citation>
    <scope>NUCLEOTIDE SEQUENCE</scope>
    <source>
        <strain evidence="1">91603</strain>
    </source>
</reference>
<keyword evidence="2" id="KW-1185">Reference proteome</keyword>
<evidence type="ECO:0000313" key="1">
    <source>
        <dbReference type="EMBL" id="KAI9162224.1"/>
    </source>
</evidence>
<gene>
    <name evidence="1" type="ORF">LWI28_025111</name>
</gene>
<dbReference type="EMBL" id="JAJSOW010000106">
    <property type="protein sequence ID" value="KAI9162224.1"/>
    <property type="molecule type" value="Genomic_DNA"/>
</dbReference>
<dbReference type="Proteomes" id="UP001064489">
    <property type="component" value="Chromosome 2"/>
</dbReference>